<dbReference type="PANTHER" id="PTHR11607">
    <property type="entry name" value="ALPHA-MANNOSIDASE"/>
    <property type="match status" value="1"/>
</dbReference>
<keyword evidence="4" id="KW-1185">Reference proteome</keyword>
<dbReference type="EMBL" id="KN550245">
    <property type="protein sequence ID" value="KHJ94668.1"/>
    <property type="molecule type" value="Genomic_DNA"/>
</dbReference>
<feature type="domain" description="Glycoside hydrolase family 38 N-terminal" evidence="2">
    <location>
        <begin position="99"/>
        <end position="289"/>
    </location>
</feature>
<dbReference type="InterPro" id="IPR000602">
    <property type="entry name" value="Glyco_hydro_38_N"/>
</dbReference>
<feature type="transmembrane region" description="Helical" evidence="1">
    <location>
        <begin position="12"/>
        <end position="29"/>
    </location>
</feature>
<dbReference type="GO" id="GO:0004559">
    <property type="term" value="F:alpha-mannosidase activity"/>
    <property type="evidence" value="ECO:0007669"/>
    <property type="project" value="InterPro"/>
</dbReference>
<dbReference type="Gene3D" id="3.20.110.10">
    <property type="entry name" value="Glycoside hydrolase 38, N terminal domain"/>
    <property type="match status" value="1"/>
</dbReference>
<evidence type="ECO:0000313" key="4">
    <source>
        <dbReference type="Proteomes" id="UP000053660"/>
    </source>
</evidence>
<protein>
    <submittedName>
        <fullName evidence="3">Glycosyl hydrolase family 38 protein</fullName>
    </submittedName>
</protein>
<gene>
    <name evidence="3" type="ORF">OESDEN_05400</name>
</gene>
<keyword evidence="3" id="KW-0378">Hydrolase</keyword>
<reference evidence="3 4" key="1">
    <citation type="submission" date="2014-03" db="EMBL/GenBank/DDBJ databases">
        <title>Draft genome of the hookworm Oesophagostomum dentatum.</title>
        <authorList>
            <person name="Mitreva M."/>
        </authorList>
    </citation>
    <scope>NUCLEOTIDE SEQUENCE [LARGE SCALE GENOMIC DNA]</scope>
    <source>
        <strain evidence="3 4">OD-Hann</strain>
    </source>
</reference>
<dbReference type="SUPFAM" id="SSF88713">
    <property type="entry name" value="Glycoside hydrolase/deacetylase"/>
    <property type="match status" value="1"/>
</dbReference>
<dbReference type="GO" id="GO:0006491">
    <property type="term" value="P:N-glycan processing"/>
    <property type="evidence" value="ECO:0007669"/>
    <property type="project" value="TreeGrafter"/>
</dbReference>
<dbReference type="AlphaFoldDB" id="A0A0B1TAW1"/>
<dbReference type="Pfam" id="PF01074">
    <property type="entry name" value="Glyco_hydro_38N"/>
    <property type="match status" value="1"/>
</dbReference>
<dbReference type="InterPro" id="IPR050843">
    <property type="entry name" value="Glycosyl_Hydrlase_38"/>
</dbReference>
<evidence type="ECO:0000259" key="2">
    <source>
        <dbReference type="Pfam" id="PF01074"/>
    </source>
</evidence>
<keyword evidence="1" id="KW-1133">Transmembrane helix</keyword>
<evidence type="ECO:0000256" key="1">
    <source>
        <dbReference type="SAM" id="Phobius"/>
    </source>
</evidence>
<accession>A0A0B1TAW1</accession>
<dbReference type="InterPro" id="IPR011330">
    <property type="entry name" value="Glyco_hydro/deAcase_b/a-brl"/>
</dbReference>
<dbReference type="Proteomes" id="UP000053660">
    <property type="component" value="Unassembled WGS sequence"/>
</dbReference>
<name>A0A0B1TAW1_OESDE</name>
<proteinExistence type="predicted"/>
<keyword evidence="1" id="KW-0472">Membrane</keyword>
<dbReference type="PANTHER" id="PTHR11607:SF71">
    <property type="entry name" value="ALPHA-MANNOSIDASE"/>
    <property type="match status" value="1"/>
</dbReference>
<dbReference type="OrthoDB" id="10261055at2759"/>
<organism evidence="3 4">
    <name type="scientific">Oesophagostomum dentatum</name>
    <name type="common">Nodular worm</name>
    <dbReference type="NCBI Taxonomy" id="61180"/>
    <lineage>
        <taxon>Eukaryota</taxon>
        <taxon>Metazoa</taxon>
        <taxon>Ecdysozoa</taxon>
        <taxon>Nematoda</taxon>
        <taxon>Chromadorea</taxon>
        <taxon>Rhabditida</taxon>
        <taxon>Rhabditina</taxon>
        <taxon>Rhabditomorpha</taxon>
        <taxon>Strongyloidea</taxon>
        <taxon>Strongylidae</taxon>
        <taxon>Oesophagostomum</taxon>
    </lineage>
</organism>
<dbReference type="InterPro" id="IPR027291">
    <property type="entry name" value="Glyco_hydro_38_N_sf"/>
</dbReference>
<keyword evidence="1" id="KW-0812">Transmembrane</keyword>
<dbReference type="GO" id="GO:0006013">
    <property type="term" value="P:mannose metabolic process"/>
    <property type="evidence" value="ECO:0007669"/>
    <property type="project" value="InterPro"/>
</dbReference>
<dbReference type="GO" id="GO:0000139">
    <property type="term" value="C:Golgi membrane"/>
    <property type="evidence" value="ECO:0007669"/>
    <property type="project" value="TreeGrafter"/>
</dbReference>
<sequence>MLPRLCPRRTAVTVTLILSGAFIAIYIITSETDVGKHLQSVLITGGEVSADATEEICVASPLYNVTSEFDTFSVYRDFVAHATTLKLKNPKPRKLSKLKVFVVPFSHADPGWLRTFDSYTKDTDSILNNMHQFMIAKPNMTFTWTEIAFFERWWSKQNSSTLADIRRLVSSGRLEMTSGSWVMTDEATVYYPLSVDNIIEGHEFLRQAFGNITPEVMWSCDPFGYSNSIQYLFTQAGMKHGIISRVHHSVKRHLQRNLATPFRWRQYFDPNGNSEMLTNVLPYTHYDFMDACGPDRDLFKPILPMKRKGGFSYEASKFLNCLVCKTLLEDFAENLFMRPKA</sequence>
<evidence type="ECO:0000313" key="3">
    <source>
        <dbReference type="EMBL" id="KHJ94668.1"/>
    </source>
</evidence>